<comment type="caution">
    <text evidence="1">The sequence shown here is derived from an EMBL/GenBank/DDBJ whole genome shotgun (WGS) entry which is preliminary data.</text>
</comment>
<gene>
    <name evidence="1" type="ORF">R3P38DRAFT_2801118</name>
</gene>
<proteinExistence type="predicted"/>
<evidence type="ECO:0000313" key="2">
    <source>
        <dbReference type="Proteomes" id="UP001362999"/>
    </source>
</evidence>
<name>A0AAV9ZWI0_9AGAR</name>
<dbReference type="AlphaFoldDB" id="A0AAV9ZWI0"/>
<keyword evidence="2" id="KW-1185">Reference proteome</keyword>
<sequence>MSGDDSPRLARCAPMRIFILNVSPLESNLPKNLSGECNAKADADIDPAISKPTLASAYRIRTTRGAASGSGLVCGLAVIQIAFDFSLIVRIYAKKSAARDAIPGWGGKKSKIKGATGRKAWWRGRSWSSDAWWRYSWMGRAGYEEGRNADSIRGSRKKEWKAEGIITAVSGRRLLGFESDTSTVGFEGYTGGHRAHQLERWKTGTRYGGAHHERGFLNGQLERRKNPTRRGQGRMSGRNRLGCGRCTVQTPRVGKDKTIEYGCASACVGVAGRQNGRRRHVEVQVKAK</sequence>
<dbReference type="Proteomes" id="UP001362999">
    <property type="component" value="Unassembled WGS sequence"/>
</dbReference>
<dbReference type="EMBL" id="JAWWNJ010000104">
    <property type="protein sequence ID" value="KAK6993094.1"/>
    <property type="molecule type" value="Genomic_DNA"/>
</dbReference>
<organism evidence="1 2">
    <name type="scientific">Favolaschia claudopus</name>
    <dbReference type="NCBI Taxonomy" id="2862362"/>
    <lineage>
        <taxon>Eukaryota</taxon>
        <taxon>Fungi</taxon>
        <taxon>Dikarya</taxon>
        <taxon>Basidiomycota</taxon>
        <taxon>Agaricomycotina</taxon>
        <taxon>Agaricomycetes</taxon>
        <taxon>Agaricomycetidae</taxon>
        <taxon>Agaricales</taxon>
        <taxon>Marasmiineae</taxon>
        <taxon>Mycenaceae</taxon>
        <taxon>Favolaschia</taxon>
    </lineage>
</organism>
<evidence type="ECO:0000313" key="1">
    <source>
        <dbReference type="EMBL" id="KAK6993094.1"/>
    </source>
</evidence>
<protein>
    <submittedName>
        <fullName evidence="1">Uncharacterized protein</fullName>
    </submittedName>
</protein>
<reference evidence="1 2" key="1">
    <citation type="journal article" date="2024" name="J Genomics">
        <title>Draft genome sequencing and assembly of Favolaschia claudopus CIRM-BRFM 2984 isolated from oak limbs.</title>
        <authorList>
            <person name="Navarro D."/>
            <person name="Drula E."/>
            <person name="Chaduli D."/>
            <person name="Cazenave R."/>
            <person name="Ahrendt S."/>
            <person name="Wang J."/>
            <person name="Lipzen A."/>
            <person name="Daum C."/>
            <person name="Barry K."/>
            <person name="Grigoriev I.V."/>
            <person name="Favel A."/>
            <person name="Rosso M.N."/>
            <person name="Martin F."/>
        </authorList>
    </citation>
    <scope>NUCLEOTIDE SEQUENCE [LARGE SCALE GENOMIC DNA]</scope>
    <source>
        <strain evidence="1 2">CIRM-BRFM 2984</strain>
    </source>
</reference>
<accession>A0AAV9ZWI0</accession>